<protein>
    <recommendedName>
        <fullName evidence="3">(2Fe-2S)-binding protein</fullName>
    </recommendedName>
</protein>
<evidence type="ECO:0000313" key="1">
    <source>
        <dbReference type="EMBL" id="MFM9649121.1"/>
    </source>
</evidence>
<sequence length="86" mass="9297">MSHSLAFVRATRALEQRIALITCDRSRQGKTQACDRHRHKARALLNIASQGAIDALTAAICGHPGRCQPCGAKAIEIVRAYNEGAE</sequence>
<reference evidence="1 2" key="1">
    <citation type="submission" date="2024-12" db="EMBL/GenBank/DDBJ databases">
        <title>Forecasting of Potato common scab and diversities of Pathogenic streptomyces spp. in china.</title>
        <authorList>
            <person name="Handique U."/>
            <person name="Wu J."/>
        </authorList>
    </citation>
    <scope>NUCLEOTIDE SEQUENCE [LARGE SCALE GENOMIC DNA]</scope>
    <source>
        <strain evidence="1 2">ZRIMU1585</strain>
    </source>
</reference>
<evidence type="ECO:0000313" key="2">
    <source>
        <dbReference type="Proteomes" id="UP001631993"/>
    </source>
</evidence>
<comment type="caution">
    <text evidence="1">The sequence shown here is derived from an EMBL/GenBank/DDBJ whole genome shotgun (WGS) entry which is preliminary data.</text>
</comment>
<organism evidence="1 2">
    <name type="scientific">Streptomyces galilaeus</name>
    <dbReference type="NCBI Taxonomy" id="33899"/>
    <lineage>
        <taxon>Bacteria</taxon>
        <taxon>Bacillati</taxon>
        <taxon>Actinomycetota</taxon>
        <taxon>Actinomycetes</taxon>
        <taxon>Kitasatosporales</taxon>
        <taxon>Streptomycetaceae</taxon>
        <taxon>Streptomyces</taxon>
    </lineage>
</organism>
<accession>A0ABW9IMP1</accession>
<keyword evidence="2" id="KW-1185">Reference proteome</keyword>
<gene>
    <name evidence="1" type="ORF">ACKI1S_23615</name>
</gene>
<name>A0ABW9IMP1_STRGJ</name>
<proteinExistence type="predicted"/>
<dbReference type="Proteomes" id="UP001631993">
    <property type="component" value="Unassembled WGS sequence"/>
</dbReference>
<dbReference type="RefSeq" id="WP_369277442.1">
    <property type="nucleotide sequence ID" value="NZ_JBJVMW010000011.1"/>
</dbReference>
<dbReference type="EMBL" id="JBJVNE010000011">
    <property type="protein sequence ID" value="MFM9649121.1"/>
    <property type="molecule type" value="Genomic_DNA"/>
</dbReference>
<evidence type="ECO:0008006" key="3">
    <source>
        <dbReference type="Google" id="ProtNLM"/>
    </source>
</evidence>